<organism evidence="9 10">
    <name type="scientific">Arthrobacter alpinus</name>
    <dbReference type="NCBI Taxonomy" id="656366"/>
    <lineage>
        <taxon>Bacteria</taxon>
        <taxon>Bacillati</taxon>
        <taxon>Actinomycetota</taxon>
        <taxon>Actinomycetes</taxon>
        <taxon>Micrococcales</taxon>
        <taxon>Micrococcaceae</taxon>
        <taxon>Arthrobacter</taxon>
    </lineage>
</organism>
<dbReference type="GO" id="GO:0006302">
    <property type="term" value="P:double-strand break repair"/>
    <property type="evidence" value="ECO:0007669"/>
    <property type="project" value="InterPro"/>
</dbReference>
<keyword evidence="5" id="KW-0408">Iron</keyword>
<dbReference type="GO" id="GO:0006826">
    <property type="term" value="P:iron ion transport"/>
    <property type="evidence" value="ECO:0007669"/>
    <property type="project" value="UniProtKB-KW"/>
</dbReference>
<dbReference type="GO" id="GO:0016887">
    <property type="term" value="F:ATP hydrolysis activity"/>
    <property type="evidence" value="ECO:0007669"/>
    <property type="project" value="InterPro"/>
</dbReference>
<keyword evidence="7" id="KW-0472">Membrane</keyword>
<dbReference type="InterPro" id="IPR051535">
    <property type="entry name" value="Siderophore_ABC-ATPase"/>
</dbReference>
<dbReference type="PANTHER" id="PTHR42771:SF2">
    <property type="entry name" value="IRON(3+)-HYDROXAMATE IMPORT ATP-BINDING PROTEIN FHUC"/>
    <property type="match status" value="1"/>
</dbReference>
<evidence type="ECO:0000259" key="8">
    <source>
        <dbReference type="SMART" id="SM00382"/>
    </source>
</evidence>
<evidence type="ECO:0000256" key="2">
    <source>
        <dbReference type="ARBA" id="ARBA00022448"/>
    </source>
</evidence>
<dbReference type="EMBL" id="FNTV01000001">
    <property type="protein sequence ID" value="SEE86127.1"/>
    <property type="molecule type" value="Genomic_DNA"/>
</dbReference>
<keyword evidence="4" id="KW-0410">Iron transport</keyword>
<dbReference type="SMART" id="SM00382">
    <property type="entry name" value="AAA"/>
    <property type="match status" value="1"/>
</dbReference>
<dbReference type="Pfam" id="PF13476">
    <property type="entry name" value="AAA_23"/>
    <property type="match status" value="1"/>
</dbReference>
<protein>
    <submittedName>
        <fullName evidence="9">Predicted ATPase</fullName>
    </submittedName>
</protein>
<sequence>MIRSRIPFRDSLLNNLSVVSGWTPPACNNERMPFENYPVRGIAEHSLNALDRGHWPATLPAVAQVLDRGLTLSPATVFVGENGAGKSTLVEAIALAYGLSPEGGSTGARHTTRSTESVLADHLQLVKNAGTTRRGYFLRAETMHGFFTYLEENPGRNGDIQFHEMSHGESFLQLAVDRFRGPGLWVLDEPESALSFSGCLALLGVLKELLAGGKSQVILSTHSPVLAALPGAQILEVGPWGLRPRDWEDLDLVGNWKSFLDSPERFLRHI</sequence>
<accession>A0A1H5MBI6</accession>
<evidence type="ECO:0000256" key="7">
    <source>
        <dbReference type="ARBA" id="ARBA00023136"/>
    </source>
</evidence>
<evidence type="ECO:0000313" key="10">
    <source>
        <dbReference type="Proteomes" id="UP000182725"/>
    </source>
</evidence>
<evidence type="ECO:0000256" key="4">
    <source>
        <dbReference type="ARBA" id="ARBA00022496"/>
    </source>
</evidence>
<evidence type="ECO:0000256" key="3">
    <source>
        <dbReference type="ARBA" id="ARBA00022475"/>
    </source>
</evidence>
<dbReference type="Proteomes" id="UP000182725">
    <property type="component" value="Unassembled WGS sequence"/>
</dbReference>
<dbReference type="Pfam" id="PF13304">
    <property type="entry name" value="AAA_21"/>
    <property type="match status" value="1"/>
</dbReference>
<dbReference type="InterPro" id="IPR038729">
    <property type="entry name" value="Rad50/SbcC_AAA"/>
</dbReference>
<keyword evidence="6" id="KW-0406">Ion transport</keyword>
<dbReference type="AlphaFoldDB" id="A0A1H5MBI6"/>
<dbReference type="SUPFAM" id="SSF52540">
    <property type="entry name" value="P-loop containing nucleoside triphosphate hydrolases"/>
    <property type="match status" value="1"/>
</dbReference>
<dbReference type="GO" id="GO:0005524">
    <property type="term" value="F:ATP binding"/>
    <property type="evidence" value="ECO:0007669"/>
    <property type="project" value="InterPro"/>
</dbReference>
<dbReference type="Gene3D" id="3.40.50.300">
    <property type="entry name" value="P-loop containing nucleotide triphosphate hydrolases"/>
    <property type="match status" value="2"/>
</dbReference>
<dbReference type="PANTHER" id="PTHR42771">
    <property type="entry name" value="IRON(3+)-HYDROXAMATE IMPORT ATP-BINDING PROTEIN FHUC"/>
    <property type="match status" value="1"/>
</dbReference>
<proteinExistence type="predicted"/>
<name>A0A1H5MBI6_9MICC</name>
<evidence type="ECO:0000256" key="5">
    <source>
        <dbReference type="ARBA" id="ARBA00023004"/>
    </source>
</evidence>
<keyword evidence="2" id="KW-0813">Transport</keyword>
<evidence type="ECO:0000256" key="6">
    <source>
        <dbReference type="ARBA" id="ARBA00023065"/>
    </source>
</evidence>
<dbReference type="InterPro" id="IPR027417">
    <property type="entry name" value="P-loop_NTPase"/>
</dbReference>
<keyword evidence="3" id="KW-1003">Cell membrane</keyword>
<dbReference type="InterPro" id="IPR003959">
    <property type="entry name" value="ATPase_AAA_core"/>
</dbReference>
<reference evidence="9 10" key="1">
    <citation type="submission" date="2016-10" db="EMBL/GenBank/DDBJ databases">
        <authorList>
            <person name="de Groot N.N."/>
        </authorList>
    </citation>
    <scope>NUCLEOTIDE SEQUENCE [LARGE SCALE GENOMIC DNA]</scope>
    <source>
        <strain evidence="9 10">DSM 22274</strain>
    </source>
</reference>
<comment type="subcellular location">
    <subcellularLocation>
        <location evidence="1">Cell membrane</location>
        <topology evidence="1">Peripheral membrane protein</topology>
    </subcellularLocation>
</comment>
<evidence type="ECO:0000256" key="1">
    <source>
        <dbReference type="ARBA" id="ARBA00004202"/>
    </source>
</evidence>
<dbReference type="InterPro" id="IPR003593">
    <property type="entry name" value="AAA+_ATPase"/>
</dbReference>
<dbReference type="GO" id="GO:0005886">
    <property type="term" value="C:plasma membrane"/>
    <property type="evidence" value="ECO:0007669"/>
    <property type="project" value="UniProtKB-SubCell"/>
</dbReference>
<gene>
    <name evidence="9" type="ORF">SAMN04489740_2827</name>
</gene>
<evidence type="ECO:0000313" key="9">
    <source>
        <dbReference type="EMBL" id="SEE86127.1"/>
    </source>
</evidence>
<feature type="domain" description="AAA+ ATPase" evidence="8">
    <location>
        <begin position="72"/>
        <end position="242"/>
    </location>
</feature>